<gene>
    <name evidence="5" type="ORF">FHS12_002688</name>
</gene>
<dbReference type="EMBL" id="JACHXG010000005">
    <property type="protein sequence ID" value="MBB3089739.1"/>
    <property type="molecule type" value="Genomic_DNA"/>
</dbReference>
<dbReference type="AlphaFoldDB" id="A0A7W5F8X8"/>
<comment type="similarity">
    <text evidence="1">Belongs to the CdaR family.</text>
</comment>
<dbReference type="InterPro" id="IPR025751">
    <property type="entry name" value="RsbRD_N_dom"/>
</dbReference>
<sequence>MPQDNPELEAWLEEFAREALRGDAVERFVRYVDAGILAQLPQIAADPLLAQDLDQSTDSQWRAFLEMVVADDYHHHLPSQAGNLARSLARRGMDLGVLLKVYRAAHQLVFAYLSEVTQEEPLPRPGRDEALVFVWSRAGQWIDDTIEKLIETFYAERQLLVEGALARRASLIDGLLQETVEPTERVSADLGHQLDHWQTGFVIWQASSVVHDRDLETFAGDLARVAGAPSPLLHVAGHRDRWGWLATSTPPDLAGVHKLSERLSGSGVRISLGTPQRGPEGFRQSHQEARAAHKVATAAVLAPPVVDYQEVELLCLVDGNRALVERMVLREVGPLCGADKNLAQVRQTTLAFLTQRNLDAVADALFVHKNTVRYRLAKAEELLGHPLSERAAYVELALRHIALFGPPADGAS</sequence>
<evidence type="ECO:0008006" key="7">
    <source>
        <dbReference type="Google" id="ProtNLM"/>
    </source>
</evidence>
<dbReference type="PANTHER" id="PTHR33744:SF1">
    <property type="entry name" value="DNA-BINDING TRANSCRIPTIONAL ACTIVATOR ADER"/>
    <property type="match status" value="1"/>
</dbReference>
<dbReference type="InterPro" id="IPR041522">
    <property type="entry name" value="CdaR_GGDEF"/>
</dbReference>
<accession>A0A7W5F8X8</accession>
<evidence type="ECO:0000259" key="4">
    <source>
        <dbReference type="Pfam" id="PF17853"/>
    </source>
</evidence>
<evidence type="ECO:0000256" key="1">
    <source>
        <dbReference type="ARBA" id="ARBA00006754"/>
    </source>
</evidence>
<protein>
    <recommendedName>
        <fullName evidence="7">PucR family transcriptional regulator</fullName>
    </recommendedName>
</protein>
<dbReference type="RefSeq" id="WP_183545786.1">
    <property type="nucleotide sequence ID" value="NZ_BMQT01000009.1"/>
</dbReference>
<evidence type="ECO:0000259" key="2">
    <source>
        <dbReference type="Pfam" id="PF13556"/>
    </source>
</evidence>
<dbReference type="Pfam" id="PF13556">
    <property type="entry name" value="HTH_30"/>
    <property type="match status" value="1"/>
</dbReference>
<evidence type="ECO:0000313" key="5">
    <source>
        <dbReference type="EMBL" id="MBB3089739.1"/>
    </source>
</evidence>
<keyword evidence="6" id="KW-1185">Reference proteome</keyword>
<dbReference type="Proteomes" id="UP000577707">
    <property type="component" value="Unassembled WGS sequence"/>
</dbReference>
<reference evidence="5 6" key="1">
    <citation type="submission" date="2020-08" db="EMBL/GenBank/DDBJ databases">
        <title>Genomic Encyclopedia of Type Strains, Phase III (KMG-III): the genomes of soil and plant-associated and newly described type strains.</title>
        <authorList>
            <person name="Whitman W."/>
        </authorList>
    </citation>
    <scope>NUCLEOTIDE SEQUENCE [LARGE SCALE GENOMIC DNA]</scope>
    <source>
        <strain evidence="5 6">CECT 3302</strain>
    </source>
</reference>
<comment type="caution">
    <text evidence="5">The sequence shown here is derived from an EMBL/GenBank/DDBJ whole genome shotgun (WGS) entry which is preliminary data.</text>
</comment>
<proteinExistence type="inferred from homology"/>
<dbReference type="InterPro" id="IPR025736">
    <property type="entry name" value="PucR_C-HTH_dom"/>
</dbReference>
<name>A0A7W5F8X8_9ACTN</name>
<dbReference type="InterPro" id="IPR042070">
    <property type="entry name" value="PucR_C-HTH_sf"/>
</dbReference>
<dbReference type="PANTHER" id="PTHR33744">
    <property type="entry name" value="CARBOHYDRATE DIACID REGULATOR"/>
    <property type="match status" value="1"/>
</dbReference>
<dbReference type="Pfam" id="PF17853">
    <property type="entry name" value="GGDEF_2"/>
    <property type="match status" value="1"/>
</dbReference>
<feature type="domain" description="PucR C-terminal helix-turn-helix" evidence="2">
    <location>
        <begin position="351"/>
        <end position="398"/>
    </location>
</feature>
<organism evidence="5 6">
    <name type="scientific">Nocardioides albus</name>
    <dbReference type="NCBI Taxonomy" id="1841"/>
    <lineage>
        <taxon>Bacteria</taxon>
        <taxon>Bacillati</taxon>
        <taxon>Actinomycetota</taxon>
        <taxon>Actinomycetes</taxon>
        <taxon>Propionibacteriales</taxon>
        <taxon>Nocardioidaceae</taxon>
        <taxon>Nocardioides</taxon>
    </lineage>
</organism>
<dbReference type="Gene3D" id="1.10.10.2840">
    <property type="entry name" value="PucR C-terminal helix-turn-helix domain"/>
    <property type="match status" value="1"/>
</dbReference>
<dbReference type="InterPro" id="IPR051448">
    <property type="entry name" value="CdaR-like_regulators"/>
</dbReference>
<evidence type="ECO:0000313" key="6">
    <source>
        <dbReference type="Proteomes" id="UP000577707"/>
    </source>
</evidence>
<dbReference type="Pfam" id="PF14361">
    <property type="entry name" value="RsbRD_N"/>
    <property type="match status" value="1"/>
</dbReference>
<feature type="domain" description="CdaR GGDEF-like" evidence="4">
    <location>
        <begin position="187"/>
        <end position="295"/>
    </location>
</feature>
<evidence type="ECO:0000259" key="3">
    <source>
        <dbReference type="Pfam" id="PF14361"/>
    </source>
</evidence>
<feature type="domain" description="RsbT co-antagonist protein RsbRD N-terminal" evidence="3">
    <location>
        <begin position="33"/>
        <end position="168"/>
    </location>
</feature>